<feature type="domain" description="Sec23/Sec24 trunk" evidence="1">
    <location>
        <begin position="118"/>
        <end position="370"/>
    </location>
</feature>
<gene>
    <name evidence="4 5" type="primary">LOC105049755</name>
</gene>
<dbReference type="SUPFAM" id="SSF53300">
    <property type="entry name" value="vWA-like"/>
    <property type="match status" value="1"/>
</dbReference>
<dbReference type="InterPro" id="IPR006896">
    <property type="entry name" value="Sec23/24_trunk_dom"/>
</dbReference>
<dbReference type="SUPFAM" id="SSF82919">
    <property type="entry name" value="Zn-finger domain of Sec23/24"/>
    <property type="match status" value="1"/>
</dbReference>
<dbReference type="GO" id="GO:0030127">
    <property type="term" value="C:COPII vesicle coat"/>
    <property type="evidence" value="ECO:0007669"/>
    <property type="project" value="InterPro"/>
</dbReference>
<dbReference type="GO" id="GO:0006886">
    <property type="term" value="P:intracellular protein transport"/>
    <property type="evidence" value="ECO:0007669"/>
    <property type="project" value="InterPro"/>
</dbReference>
<evidence type="ECO:0000313" key="4">
    <source>
        <dbReference type="RefSeq" id="XP_010927800.1"/>
    </source>
</evidence>
<feature type="domain" description="Sec23/Sec24 helical" evidence="2">
    <location>
        <begin position="493"/>
        <end position="603"/>
    </location>
</feature>
<dbReference type="GO" id="GO:0070971">
    <property type="term" value="C:endoplasmic reticulum exit site"/>
    <property type="evidence" value="ECO:0007669"/>
    <property type="project" value="TreeGrafter"/>
</dbReference>
<dbReference type="GO" id="GO:0008270">
    <property type="term" value="F:zinc ion binding"/>
    <property type="evidence" value="ECO:0007669"/>
    <property type="project" value="InterPro"/>
</dbReference>
<keyword evidence="3" id="KW-1185">Reference proteome</keyword>
<dbReference type="SUPFAM" id="SSF81811">
    <property type="entry name" value="Helical domain of Sec23/24"/>
    <property type="match status" value="1"/>
</dbReference>
<dbReference type="Pfam" id="PF04811">
    <property type="entry name" value="Sec23_trunk"/>
    <property type="match status" value="1"/>
</dbReference>
<organism evidence="3 5">
    <name type="scientific">Elaeis guineensis var. tenera</name>
    <name type="common">Oil palm</name>
    <dbReference type="NCBI Taxonomy" id="51953"/>
    <lineage>
        <taxon>Eukaryota</taxon>
        <taxon>Viridiplantae</taxon>
        <taxon>Streptophyta</taxon>
        <taxon>Embryophyta</taxon>
        <taxon>Tracheophyta</taxon>
        <taxon>Spermatophyta</taxon>
        <taxon>Magnoliopsida</taxon>
        <taxon>Liliopsida</taxon>
        <taxon>Arecaceae</taxon>
        <taxon>Arecoideae</taxon>
        <taxon>Cocoseae</taxon>
        <taxon>Elaeidinae</taxon>
        <taxon>Elaeis</taxon>
    </lineage>
</organism>
<dbReference type="InterPro" id="IPR036465">
    <property type="entry name" value="vWFA_dom_sf"/>
</dbReference>
<dbReference type="GO" id="GO:0000149">
    <property type="term" value="F:SNARE binding"/>
    <property type="evidence" value="ECO:0007669"/>
    <property type="project" value="TreeGrafter"/>
</dbReference>
<dbReference type="Proteomes" id="UP000504607">
    <property type="component" value="Chromosome 8"/>
</dbReference>
<evidence type="ECO:0000313" key="5">
    <source>
        <dbReference type="RefSeq" id="XP_010927801.1"/>
    </source>
</evidence>
<name>A0A6I9RJJ5_ELAGV</name>
<dbReference type="InterPro" id="IPR036175">
    <property type="entry name" value="Sec23/24_helical_dom_sf"/>
</dbReference>
<proteinExistence type="predicted"/>
<dbReference type="AlphaFoldDB" id="A0A6I9RJJ5"/>
<accession>A0A6I9RJJ5</accession>
<dbReference type="Gene3D" id="3.40.50.410">
    <property type="entry name" value="von Willebrand factor, type A domain"/>
    <property type="match status" value="1"/>
</dbReference>
<dbReference type="GeneID" id="105049755"/>
<dbReference type="RefSeq" id="XP_010927801.1">
    <property type="nucleotide sequence ID" value="XM_010929499.3"/>
</dbReference>
<dbReference type="OrthoDB" id="49016at2759"/>
<dbReference type="Gene3D" id="1.20.120.730">
    <property type="entry name" value="Sec23/Sec24 helical domain"/>
    <property type="match status" value="1"/>
</dbReference>
<dbReference type="SUPFAM" id="SSF81995">
    <property type="entry name" value="beta-sandwich domain of Sec23/24"/>
    <property type="match status" value="1"/>
</dbReference>
<dbReference type="GO" id="GO:0090110">
    <property type="term" value="P:COPII-coated vesicle cargo loading"/>
    <property type="evidence" value="ECO:0007669"/>
    <property type="project" value="TreeGrafter"/>
</dbReference>
<evidence type="ECO:0000259" key="2">
    <source>
        <dbReference type="Pfam" id="PF04815"/>
    </source>
</evidence>
<dbReference type="InterPro" id="IPR036174">
    <property type="entry name" value="Znf_Sec23_Sec24_sf"/>
</dbReference>
<dbReference type="PANTHER" id="PTHR13803:SF17">
    <property type="entry name" value="PROTEIN TRANSPORT PROTEIN SEC24"/>
    <property type="match status" value="1"/>
</dbReference>
<evidence type="ECO:0000259" key="1">
    <source>
        <dbReference type="Pfam" id="PF04811"/>
    </source>
</evidence>
<evidence type="ECO:0000313" key="3">
    <source>
        <dbReference type="Proteomes" id="UP000504607"/>
    </source>
</evidence>
<dbReference type="Pfam" id="PF04815">
    <property type="entry name" value="Sec23_helical"/>
    <property type="match status" value="1"/>
</dbReference>
<sequence length="737" mass="81586">MAVRPTLSRFPIDAEAQESCALPWGVTLTPFSLGDEHGVAPAYGSDGHLLPRCENCWGYFNTYCELEQWAWTCALCGSLNYLSVQAIERYSQSETCAEMCSSFIDLELPVEGSGEEARPVYVAAVDLACSEEFLELVKSALLAALEALGPGSLFGLVTFSHKIGLYDVQGPVPVVKNVFVPPDSDGGLPVGLEDVMPLLSFLAPVDTCKDHIAAALETLRPTTSWERTTGAEQGLDGILLGGRGFGSAMAALIDYLSSEYGHTFALARVFAFLSGSPDYGAGQLDTRRYGEQYASRGEDADRALLPEQTPFYKDLAAVAVQAGVCVDIFAITNEYTDLASLKFLSIESGGSLFLYANTDDSTLPQDMYRMLSRPYAFGCILRLRTSSEFKPCHSYGHFFPDPQYENVQHIICCDSFATYAYDFEFSDSDGFSRHTERPVLQIAFQYNVIVPYEETSDTGSNSSARFCLKRRLRIRTLQYGTTGNINELYDNVDSEAVLSILVHKVILASLEEGVREGRMLLHDWLVILTAQYNNAYKIVHNDNGSSISRVNVAFSQCPQLQPLPRLVFALLRNPLLRFHEEGVHPDYRIYLQCLFSALDPASLHRAIYPVLTSYATPDKQAYPRHSLSRAALITSGSPIFFLDAFTNLIVYYSSTADPSLPFPPPHDCLLRTTINKLKQERCITPKLTFIRGGQDDATVFENYLIEEQDVDGTGISSVTGFVSFLEEITQDVAEYLK</sequence>
<dbReference type="PANTHER" id="PTHR13803">
    <property type="entry name" value="SEC24-RELATED PROTEIN"/>
    <property type="match status" value="1"/>
</dbReference>
<dbReference type="InterPro" id="IPR006900">
    <property type="entry name" value="Sec23/24_helical_dom"/>
</dbReference>
<dbReference type="KEGG" id="egu:105049755"/>
<dbReference type="InterPro" id="IPR050550">
    <property type="entry name" value="SEC23_SEC24_subfamily"/>
</dbReference>
<reference evidence="4 5" key="1">
    <citation type="submission" date="2025-04" db="UniProtKB">
        <authorList>
            <consortium name="RefSeq"/>
        </authorList>
    </citation>
    <scope>IDENTIFICATION</scope>
</reference>
<dbReference type="RefSeq" id="XP_010927800.1">
    <property type="nucleotide sequence ID" value="XM_010929498.3"/>
</dbReference>
<protein>
    <submittedName>
        <fullName evidence="4 5">Protein transport protein sec24</fullName>
    </submittedName>
</protein>